<dbReference type="PROSITE" id="PS00678">
    <property type="entry name" value="WD_REPEATS_1"/>
    <property type="match status" value="1"/>
</dbReference>
<dbReference type="SUPFAM" id="SSF50978">
    <property type="entry name" value="WD40 repeat-like"/>
    <property type="match status" value="1"/>
</dbReference>
<dbReference type="InterPro" id="IPR015943">
    <property type="entry name" value="WD40/YVTN_repeat-like_dom_sf"/>
</dbReference>
<protein>
    <submittedName>
        <fullName evidence="5">WD40 repeat-containing protein</fullName>
    </submittedName>
</protein>
<dbReference type="Proteomes" id="UP000008461">
    <property type="component" value="Chromosome"/>
</dbReference>
<dbReference type="HOGENOM" id="CLU_462138_0_0_10"/>
<proteinExistence type="predicted"/>
<evidence type="ECO:0000313" key="5">
    <source>
        <dbReference type="EMBL" id="AEE53633.1"/>
    </source>
</evidence>
<reference evidence="5 6" key="1">
    <citation type="journal article" date="2011" name="Stand. Genomic Sci.">
        <title>Complete genome sequence of Haliscomenobacter hydrossis type strain (O).</title>
        <authorList>
            <consortium name="US DOE Joint Genome Institute (JGI-PGF)"/>
            <person name="Daligault H."/>
            <person name="Lapidus A."/>
            <person name="Zeytun A."/>
            <person name="Nolan M."/>
            <person name="Lucas S."/>
            <person name="Del Rio T.G."/>
            <person name="Tice H."/>
            <person name="Cheng J.F."/>
            <person name="Tapia R."/>
            <person name="Han C."/>
            <person name="Goodwin L."/>
            <person name="Pitluck S."/>
            <person name="Liolios K."/>
            <person name="Pagani I."/>
            <person name="Ivanova N."/>
            <person name="Huntemann M."/>
            <person name="Mavromatis K."/>
            <person name="Mikhailova N."/>
            <person name="Pati A."/>
            <person name="Chen A."/>
            <person name="Palaniappan K."/>
            <person name="Land M."/>
            <person name="Hauser L."/>
            <person name="Brambilla E.M."/>
            <person name="Rohde M."/>
            <person name="Verbarg S."/>
            <person name="Goker M."/>
            <person name="Bristow J."/>
            <person name="Eisen J.A."/>
            <person name="Markowitz V."/>
            <person name="Hugenholtz P."/>
            <person name="Kyrpides N.C."/>
            <person name="Klenk H.P."/>
            <person name="Woyke T."/>
        </authorList>
    </citation>
    <scope>NUCLEOTIDE SEQUENCE [LARGE SCALE GENOMIC DNA]</scope>
    <source>
        <strain evidence="6">ATCC 27775 / DSM 1100 / LMG 10767 / O</strain>
    </source>
</reference>
<feature type="repeat" description="WD" evidence="3">
    <location>
        <begin position="482"/>
        <end position="523"/>
    </location>
</feature>
<keyword evidence="6" id="KW-1185">Reference proteome</keyword>
<keyword evidence="2" id="KW-0677">Repeat</keyword>
<dbReference type="AlphaFoldDB" id="F4KY08"/>
<accession>F4KY08</accession>
<dbReference type="EMBL" id="CP002691">
    <property type="protein sequence ID" value="AEE53633.1"/>
    <property type="molecule type" value="Genomic_DNA"/>
</dbReference>
<keyword evidence="1 3" id="KW-0853">WD repeat</keyword>
<gene>
    <name evidence="5" type="ordered locus">Halhy_5810</name>
</gene>
<dbReference type="PRINTS" id="PR00320">
    <property type="entry name" value="GPROTEINBRPT"/>
</dbReference>
<feature type="repeat" description="WD" evidence="3">
    <location>
        <begin position="318"/>
        <end position="359"/>
    </location>
</feature>
<reference key="2">
    <citation type="submission" date="2011-04" db="EMBL/GenBank/DDBJ databases">
        <title>Complete sequence of chromosome of Haliscomenobacter hydrossis DSM 1100.</title>
        <authorList>
            <consortium name="US DOE Joint Genome Institute (JGI-PGF)"/>
            <person name="Lucas S."/>
            <person name="Han J."/>
            <person name="Lapidus A."/>
            <person name="Bruce D."/>
            <person name="Goodwin L."/>
            <person name="Pitluck S."/>
            <person name="Peters L."/>
            <person name="Kyrpides N."/>
            <person name="Mavromatis K."/>
            <person name="Ivanova N."/>
            <person name="Ovchinnikova G."/>
            <person name="Pagani I."/>
            <person name="Daligault H."/>
            <person name="Detter J.C."/>
            <person name="Han C."/>
            <person name="Land M."/>
            <person name="Hauser L."/>
            <person name="Markowitz V."/>
            <person name="Cheng J.-F."/>
            <person name="Hugenholtz P."/>
            <person name="Woyke T."/>
            <person name="Wu D."/>
            <person name="Verbarg S."/>
            <person name="Frueling A."/>
            <person name="Brambilla E."/>
            <person name="Klenk H.-P."/>
            <person name="Eisen J.A."/>
        </authorList>
    </citation>
    <scope>NUCLEOTIDE SEQUENCE</scope>
    <source>
        <strain>DSM 1100</strain>
    </source>
</reference>
<dbReference type="PROSITE" id="PS50294">
    <property type="entry name" value="WD_REPEATS_REGION"/>
    <property type="match status" value="3"/>
</dbReference>
<dbReference type="InterPro" id="IPR036322">
    <property type="entry name" value="WD40_repeat_dom_sf"/>
</dbReference>
<dbReference type="InterPro" id="IPR050505">
    <property type="entry name" value="WDR55/POC1"/>
</dbReference>
<dbReference type="RefSeq" id="WP_013768162.1">
    <property type="nucleotide sequence ID" value="NC_015510.1"/>
</dbReference>
<keyword evidence="4" id="KW-0732">Signal</keyword>
<dbReference type="Gene3D" id="2.130.10.10">
    <property type="entry name" value="YVTN repeat-like/Quinoprotein amine dehydrogenase"/>
    <property type="match status" value="2"/>
</dbReference>
<dbReference type="KEGG" id="hhy:Halhy_5810"/>
<dbReference type="PANTHER" id="PTHR44019:SF8">
    <property type="entry name" value="POC1 CENTRIOLAR PROTEIN HOMOLOG"/>
    <property type="match status" value="1"/>
</dbReference>
<dbReference type="SUPFAM" id="SSF117289">
    <property type="entry name" value="Nucleoporin domain"/>
    <property type="match status" value="1"/>
</dbReference>
<dbReference type="InterPro" id="IPR019775">
    <property type="entry name" value="WD40_repeat_CS"/>
</dbReference>
<organism evidence="5 6">
    <name type="scientific">Haliscomenobacter hydrossis (strain ATCC 27775 / DSM 1100 / LMG 10767 / O)</name>
    <dbReference type="NCBI Taxonomy" id="760192"/>
    <lineage>
        <taxon>Bacteria</taxon>
        <taxon>Pseudomonadati</taxon>
        <taxon>Bacteroidota</taxon>
        <taxon>Saprospiria</taxon>
        <taxon>Saprospirales</taxon>
        <taxon>Haliscomenobacteraceae</taxon>
        <taxon>Haliscomenobacter</taxon>
    </lineage>
</organism>
<sequence length="590" mass="64283">MSNYKIMQYRQPFYKFYLGLCFTLCLAHLSVAQTRNCYIGQRNDGIKDHNEKRYNSAINNFFAALACEDCPLENDIIDLIKKAQKAIESELTEKRDDAIAAEKEARKSLALAEKAQKAEAVARAEAENNAQVAREKGIQAEMLRLALLADNQRISNNPTDALLLAYLSIKLAGDRSTPGLIRSFAQAVWDTLKQPIAATNLPLKAIFPVADGQEWLGLLADQSLVLLRDGKMLPFNTGSEQAVFDGAMASSGGKLLAGTTSGKAWLWVPGANAAVPVNAHPEAILATSASPDGKYWLTASRDNNTRLWSAEGSLLRTFEGHTGNVYGAIFSPDGQNMLTRSSDGSLRLWNVSSGSPTLLPNPPLYSYDVLFSVSGSKILAAGHDGKLYRWNSQGNALLALALHRGPIRQLSLSPNQQYILTEGIDSTLALLSPEAELLAKFDDPTAPICISGIDPLGQHLAMGVKDHSIRLYNFARRETQVLRGHQAEIVGLEFSTNGKNLLSTAKDGTVRLWDLQGNLLLEVKLGSTTVPIAATFSPDGKKIIAASNDNKTLLECPTPEAAMVLLQNQEPTISAKLDKIKRDYHIQFIE</sequence>
<dbReference type="eggNOG" id="COG2319">
    <property type="taxonomic scope" value="Bacteria"/>
</dbReference>
<dbReference type="InterPro" id="IPR001680">
    <property type="entry name" value="WD40_rpt"/>
</dbReference>
<evidence type="ECO:0000256" key="3">
    <source>
        <dbReference type="PROSITE-ProRule" id="PRU00221"/>
    </source>
</evidence>
<dbReference type="SMART" id="SM00320">
    <property type="entry name" value="WD40"/>
    <property type="match status" value="8"/>
</dbReference>
<dbReference type="PANTHER" id="PTHR44019">
    <property type="entry name" value="WD REPEAT-CONTAINING PROTEIN 55"/>
    <property type="match status" value="1"/>
</dbReference>
<name>F4KY08_HALH1</name>
<evidence type="ECO:0000256" key="2">
    <source>
        <dbReference type="ARBA" id="ARBA00022737"/>
    </source>
</evidence>
<evidence type="ECO:0000256" key="1">
    <source>
        <dbReference type="ARBA" id="ARBA00022574"/>
    </source>
</evidence>
<dbReference type="OrthoDB" id="414967at2"/>
<feature type="chain" id="PRO_5003310392" evidence="4">
    <location>
        <begin position="33"/>
        <end position="590"/>
    </location>
</feature>
<feature type="repeat" description="WD" evidence="3">
    <location>
        <begin position="277"/>
        <end position="309"/>
    </location>
</feature>
<dbReference type="STRING" id="760192.Halhy_5810"/>
<evidence type="ECO:0000313" key="6">
    <source>
        <dbReference type="Proteomes" id="UP000008461"/>
    </source>
</evidence>
<dbReference type="Pfam" id="PF00400">
    <property type="entry name" value="WD40"/>
    <property type="match status" value="3"/>
</dbReference>
<dbReference type="PROSITE" id="PS50082">
    <property type="entry name" value="WD_REPEATS_2"/>
    <property type="match status" value="3"/>
</dbReference>
<dbReference type="InterPro" id="IPR020472">
    <property type="entry name" value="WD40_PAC1"/>
</dbReference>
<dbReference type="CDD" id="cd00200">
    <property type="entry name" value="WD40"/>
    <property type="match status" value="1"/>
</dbReference>
<evidence type="ECO:0000256" key="4">
    <source>
        <dbReference type="SAM" id="SignalP"/>
    </source>
</evidence>
<feature type="signal peptide" evidence="4">
    <location>
        <begin position="1"/>
        <end position="32"/>
    </location>
</feature>